<dbReference type="EMBL" id="JPOS01000039">
    <property type="protein sequence ID" value="KGE86992.1"/>
    <property type="molecule type" value="Genomic_DNA"/>
</dbReference>
<dbReference type="PANTHER" id="PTHR30432">
    <property type="entry name" value="TRANSCRIPTIONAL REGULATOR MODE"/>
    <property type="match status" value="1"/>
</dbReference>
<dbReference type="STRING" id="1524460.IX84_18335"/>
<evidence type="ECO:0008006" key="3">
    <source>
        <dbReference type="Google" id="ProtNLM"/>
    </source>
</evidence>
<evidence type="ECO:0000313" key="1">
    <source>
        <dbReference type="EMBL" id="KGE86992.1"/>
    </source>
</evidence>
<dbReference type="Gene3D" id="1.10.10.10">
    <property type="entry name" value="Winged helix-like DNA-binding domain superfamily/Winged helix DNA-binding domain"/>
    <property type="match status" value="1"/>
</dbReference>
<evidence type="ECO:0000313" key="2">
    <source>
        <dbReference type="Proteomes" id="UP000029736"/>
    </source>
</evidence>
<dbReference type="PANTHER" id="PTHR30432:SF1">
    <property type="entry name" value="DNA-BINDING TRANSCRIPTIONAL DUAL REGULATOR MODE"/>
    <property type="match status" value="1"/>
</dbReference>
<dbReference type="OrthoDB" id="9805928at2"/>
<dbReference type="RefSeq" id="WP_044223620.1">
    <property type="nucleotide sequence ID" value="NZ_JBKAGJ010000008.1"/>
</dbReference>
<dbReference type="InterPro" id="IPR051815">
    <property type="entry name" value="Molybdate_resp_trans_reg"/>
</dbReference>
<dbReference type="InterPro" id="IPR036390">
    <property type="entry name" value="WH_DNA-bd_sf"/>
</dbReference>
<dbReference type="SUPFAM" id="SSF46785">
    <property type="entry name" value="Winged helix' DNA-binding domain"/>
    <property type="match status" value="1"/>
</dbReference>
<keyword evidence="2" id="KW-1185">Reference proteome</keyword>
<comment type="caution">
    <text evidence="1">The sequence shown here is derived from an EMBL/GenBank/DDBJ whole genome shotgun (WGS) entry which is preliminary data.</text>
</comment>
<dbReference type="AlphaFoldDB" id="A0A098S7B0"/>
<accession>A0A098S7B0</accession>
<organism evidence="1 2">
    <name type="scientific">Phaeodactylibacter xiamenensis</name>
    <dbReference type="NCBI Taxonomy" id="1524460"/>
    <lineage>
        <taxon>Bacteria</taxon>
        <taxon>Pseudomonadati</taxon>
        <taxon>Bacteroidota</taxon>
        <taxon>Saprospiria</taxon>
        <taxon>Saprospirales</taxon>
        <taxon>Haliscomenobacteraceae</taxon>
        <taxon>Phaeodactylibacter</taxon>
    </lineage>
</organism>
<gene>
    <name evidence="1" type="ORF">IX84_18335</name>
</gene>
<reference evidence="1 2" key="1">
    <citation type="journal article" date="2014" name="Int. J. Syst. Evol. Microbiol.">
        <title>Phaeodactylibacter xiamenensis gen. nov., sp. nov., a member of the family Saprospiraceae isolated from the marine alga Phaeodactylum tricornutum.</title>
        <authorList>
            <person name="Chen Z.Jr."/>
            <person name="Lei X."/>
            <person name="Lai Q."/>
            <person name="Li Y."/>
            <person name="Zhang B."/>
            <person name="Zhang J."/>
            <person name="Zhang H."/>
            <person name="Yang L."/>
            <person name="Zheng W."/>
            <person name="Tian Y."/>
            <person name="Yu Z."/>
            <person name="Xu H.Jr."/>
            <person name="Zheng T."/>
        </authorList>
    </citation>
    <scope>NUCLEOTIDE SEQUENCE [LARGE SCALE GENOMIC DNA]</scope>
    <source>
        <strain evidence="1 2">KD52</strain>
    </source>
</reference>
<proteinExistence type="predicted"/>
<dbReference type="Proteomes" id="UP000029736">
    <property type="component" value="Unassembled WGS sequence"/>
</dbReference>
<dbReference type="InterPro" id="IPR036388">
    <property type="entry name" value="WH-like_DNA-bd_sf"/>
</dbReference>
<name>A0A098S7B0_9BACT</name>
<sequence length="112" mass="12648">MSKAKTSIKIRIIVQRDGEDFLGPGRIELMQRIQQTGSIAEAARDMGLSYRKAMNLVREINRLGKEEAILTWKGGASKGGAAISKYGLQIIEHYQQVRNQVQQLLETEQSRF</sequence>
<protein>
    <recommendedName>
        <fullName evidence="3">HTH lysR-type domain-containing protein</fullName>
    </recommendedName>
</protein>